<gene>
    <name evidence="5" type="primary">kipA</name>
    <name evidence="5" type="ORF">MM817_02256</name>
</gene>
<evidence type="ECO:0000313" key="6">
    <source>
        <dbReference type="Proteomes" id="UP001139263"/>
    </source>
</evidence>
<sequence length="349" mass="38568">MTKTAKNGYLTVIHPGSMTTIQDLGRWGYQDQGIPVGGVVDAFAARAANLLLGNKENDAVLECTLKGPVFYFSKATWIAVCGADVSIRISISHDNIGFSVSEVQFPSWSSYFIPKHAVVSVGMATHQSRMYIAIKGGICVPKVIGSRSTYSRATMGGYQGRALQALDMIPIQLDDKGEGTPIPTTSIVHTPHVIARMQPPEWYLQNPHIHILHVLPGPEYDQFLQHGDMIFSVTSQMDRMGCRLQGKEALIRIREQEMYSEAVVEGSVQVPPSGQPIILLAERQTIGGYPIPYIIIRADLSKAAQLRPGTQVTFKVIDVETARAMWLEQEYHLRVMAAGISLNNRYMKQ</sequence>
<dbReference type="PANTHER" id="PTHR43309:SF5">
    <property type="entry name" value="5-OXOPROLINASE SUBUNIT C"/>
    <property type="match status" value="1"/>
</dbReference>
<dbReference type="InterPro" id="IPR003778">
    <property type="entry name" value="CT_A_B"/>
</dbReference>
<evidence type="ECO:0000259" key="4">
    <source>
        <dbReference type="SMART" id="SM00797"/>
    </source>
</evidence>
<keyword evidence="1" id="KW-0547">Nucleotide-binding</keyword>
<dbReference type="Gene3D" id="2.40.100.10">
    <property type="entry name" value="Cyclophilin-like"/>
    <property type="match status" value="1"/>
</dbReference>
<proteinExistence type="predicted"/>
<keyword evidence="2" id="KW-0378">Hydrolase</keyword>
<protein>
    <submittedName>
        <fullName evidence="5">KipI antagonist</fullName>
    </submittedName>
</protein>
<dbReference type="InterPro" id="IPR029000">
    <property type="entry name" value="Cyclophilin-like_dom_sf"/>
</dbReference>
<dbReference type="Proteomes" id="UP001139263">
    <property type="component" value="Unassembled WGS sequence"/>
</dbReference>
<dbReference type="EMBL" id="JALBUF010000007">
    <property type="protein sequence ID" value="MCI0183964.1"/>
    <property type="molecule type" value="Genomic_DNA"/>
</dbReference>
<evidence type="ECO:0000256" key="1">
    <source>
        <dbReference type="ARBA" id="ARBA00022741"/>
    </source>
</evidence>
<evidence type="ECO:0000313" key="5">
    <source>
        <dbReference type="EMBL" id="MCI0183964.1"/>
    </source>
</evidence>
<evidence type="ECO:0000256" key="2">
    <source>
        <dbReference type="ARBA" id="ARBA00022801"/>
    </source>
</evidence>
<dbReference type="GO" id="GO:0005524">
    <property type="term" value="F:ATP binding"/>
    <property type="evidence" value="ECO:0007669"/>
    <property type="project" value="UniProtKB-KW"/>
</dbReference>
<keyword evidence="3" id="KW-0067">ATP-binding</keyword>
<organism evidence="5 6">
    <name type="scientific">Sulfoacidibacillus ferrooxidans</name>
    <dbReference type="NCBI Taxonomy" id="2005001"/>
    <lineage>
        <taxon>Bacteria</taxon>
        <taxon>Bacillati</taxon>
        <taxon>Bacillota</taxon>
        <taxon>Bacilli</taxon>
        <taxon>Bacillales</taxon>
        <taxon>Alicyclobacillaceae</taxon>
        <taxon>Sulfoacidibacillus</taxon>
    </lineage>
</organism>
<comment type="caution">
    <text evidence="5">The sequence shown here is derived from an EMBL/GenBank/DDBJ whole genome shotgun (WGS) entry which is preliminary data.</text>
</comment>
<dbReference type="InterPro" id="IPR052708">
    <property type="entry name" value="PxpC"/>
</dbReference>
<dbReference type="RefSeq" id="WP_241715003.1">
    <property type="nucleotide sequence ID" value="NZ_JALBUF010000007.1"/>
</dbReference>
<evidence type="ECO:0000256" key="3">
    <source>
        <dbReference type="ARBA" id="ARBA00022840"/>
    </source>
</evidence>
<dbReference type="GO" id="GO:0016787">
    <property type="term" value="F:hydrolase activity"/>
    <property type="evidence" value="ECO:0007669"/>
    <property type="project" value="UniProtKB-KW"/>
</dbReference>
<keyword evidence="6" id="KW-1185">Reference proteome</keyword>
<feature type="domain" description="Carboxyltransferase" evidence="4">
    <location>
        <begin position="31"/>
        <end position="332"/>
    </location>
</feature>
<name>A0A9X1VAL4_9BACL</name>
<dbReference type="NCBIfam" id="TIGR00724">
    <property type="entry name" value="urea_amlyse_rel"/>
    <property type="match status" value="1"/>
</dbReference>
<accession>A0A9X1VAL4</accession>
<dbReference type="SUPFAM" id="SSF50891">
    <property type="entry name" value="Cyclophilin-like"/>
    <property type="match status" value="1"/>
</dbReference>
<dbReference type="AlphaFoldDB" id="A0A9X1VAL4"/>
<dbReference type="Pfam" id="PF02626">
    <property type="entry name" value="CT_A_B"/>
    <property type="match status" value="1"/>
</dbReference>
<reference evidence="5" key="1">
    <citation type="submission" date="2022-03" db="EMBL/GenBank/DDBJ databases">
        <title>Draft Genome Sequence of Firmicute Strain S0AB, a Heterotrophic Iron/Sulfur-Oxidizing Extreme Acidophile.</title>
        <authorList>
            <person name="Vergara E."/>
            <person name="Pakostova E."/>
            <person name="Johnson D.B."/>
            <person name="Holmes D.S."/>
        </authorList>
    </citation>
    <scope>NUCLEOTIDE SEQUENCE</scope>
    <source>
        <strain evidence="5">S0AB</strain>
    </source>
</reference>
<dbReference type="PANTHER" id="PTHR43309">
    <property type="entry name" value="5-OXOPROLINASE SUBUNIT C"/>
    <property type="match status" value="1"/>
</dbReference>
<dbReference type="SMART" id="SM00797">
    <property type="entry name" value="AHS2"/>
    <property type="match status" value="1"/>
</dbReference>